<dbReference type="RefSeq" id="WP_073617292.1">
    <property type="nucleotide sequence ID" value="NZ_FRFE01000077.1"/>
</dbReference>
<feature type="domain" description="PAS" evidence="7">
    <location>
        <begin position="286"/>
        <end position="358"/>
    </location>
</feature>
<keyword evidence="6" id="KW-0812">Transmembrane</keyword>
<gene>
    <name evidence="9" type="ORF">SAMN02745220_05309</name>
</gene>
<dbReference type="CDD" id="cd00130">
    <property type="entry name" value="PAS"/>
    <property type="match status" value="1"/>
</dbReference>
<comment type="catalytic activity">
    <reaction evidence="1">
        <text>ATP + protein L-histidine = ADP + protein N-phospho-L-histidine.</text>
        <dbReference type="EC" id="2.7.13.3"/>
    </reaction>
</comment>
<dbReference type="AlphaFoldDB" id="A0A1M7YMC5"/>
<sequence length="430" mass="50041">MTEMFRLITPITYWVLISLWSFILCFYVQKMWNSKTKDLFRALVIILAIDAFRTLFESVYFGLWYTSLSGLIPKQIGDFLTRPEFVIIPKIINVVAAVIIIVLLLKKWLPREEQEKNRTDAALHESEEEFKLFFENNPISCWLEDWSAVHKRFEDLREKGISNIETFLNESPEELMKFVQAIKIKDVNQASLDLHRAENKEQLLQGLEKTFTSESFECFKKELVDLWNGKNQNSCDGVVKTLDGELRYVQISYRVLPGYKDTLEKVIISVVDNTLRKQAEDARIRSEERLTLVVKGSNDAPWDWDLLTNELYYSPQWWAQLGYTPDEIQADAGLWERLIHPEDGTHVDAVFRDALKKTINSYEVEFRLLHKDGHYVPVLSRGFITRDEKNTPIRVTGTNMDLSVSAQQTPSFHIVNNLFHCGKPDHGRAQ</sequence>
<proteinExistence type="predicted"/>
<feature type="domain" description="PAC" evidence="8">
    <location>
        <begin position="362"/>
        <end position="414"/>
    </location>
</feature>
<name>A0A1M7YMC5_9BACT</name>
<evidence type="ECO:0000256" key="2">
    <source>
        <dbReference type="ARBA" id="ARBA00012438"/>
    </source>
</evidence>
<evidence type="ECO:0000256" key="6">
    <source>
        <dbReference type="SAM" id="Phobius"/>
    </source>
</evidence>
<dbReference type="SMART" id="SM00086">
    <property type="entry name" value="PAC"/>
    <property type="match status" value="2"/>
</dbReference>
<dbReference type="Pfam" id="PF08447">
    <property type="entry name" value="PAS_3"/>
    <property type="match status" value="1"/>
</dbReference>
<dbReference type="InterPro" id="IPR001610">
    <property type="entry name" value="PAC"/>
</dbReference>
<reference evidence="9 10" key="1">
    <citation type="submission" date="2016-12" db="EMBL/GenBank/DDBJ databases">
        <authorList>
            <person name="Song W.-J."/>
            <person name="Kurnit D.M."/>
        </authorList>
    </citation>
    <scope>NUCLEOTIDE SEQUENCE [LARGE SCALE GENOMIC DNA]</scope>
    <source>
        <strain evidence="9 10">DSM 18488</strain>
    </source>
</reference>
<dbReference type="STRING" id="1121416.SAMN02745220_05309"/>
<dbReference type="InterPro" id="IPR013655">
    <property type="entry name" value="PAS_fold_3"/>
</dbReference>
<keyword evidence="10" id="KW-1185">Reference proteome</keyword>
<dbReference type="InterPro" id="IPR000700">
    <property type="entry name" value="PAS-assoc_C"/>
</dbReference>
<evidence type="ECO:0000256" key="4">
    <source>
        <dbReference type="ARBA" id="ARBA00022679"/>
    </source>
</evidence>
<protein>
    <recommendedName>
        <fullName evidence="2">histidine kinase</fullName>
        <ecNumber evidence="2">2.7.13.3</ecNumber>
    </recommendedName>
</protein>
<dbReference type="InterPro" id="IPR035965">
    <property type="entry name" value="PAS-like_dom_sf"/>
</dbReference>
<evidence type="ECO:0000256" key="1">
    <source>
        <dbReference type="ARBA" id="ARBA00000085"/>
    </source>
</evidence>
<evidence type="ECO:0000313" key="10">
    <source>
        <dbReference type="Proteomes" id="UP000184603"/>
    </source>
</evidence>
<organism evidence="9 10">
    <name type="scientific">Desulfopila aestuarii DSM 18488</name>
    <dbReference type="NCBI Taxonomy" id="1121416"/>
    <lineage>
        <taxon>Bacteria</taxon>
        <taxon>Pseudomonadati</taxon>
        <taxon>Thermodesulfobacteriota</taxon>
        <taxon>Desulfobulbia</taxon>
        <taxon>Desulfobulbales</taxon>
        <taxon>Desulfocapsaceae</taxon>
        <taxon>Desulfopila</taxon>
    </lineage>
</organism>
<dbReference type="PROSITE" id="PS50113">
    <property type="entry name" value="PAC"/>
    <property type="match status" value="1"/>
</dbReference>
<dbReference type="NCBIfam" id="TIGR00229">
    <property type="entry name" value="sensory_box"/>
    <property type="match status" value="1"/>
</dbReference>
<dbReference type="PANTHER" id="PTHR43304:SF1">
    <property type="entry name" value="PAC DOMAIN-CONTAINING PROTEIN"/>
    <property type="match status" value="1"/>
</dbReference>
<evidence type="ECO:0000256" key="5">
    <source>
        <dbReference type="ARBA" id="ARBA00022777"/>
    </source>
</evidence>
<dbReference type="OrthoDB" id="9787818at2"/>
<evidence type="ECO:0000256" key="3">
    <source>
        <dbReference type="ARBA" id="ARBA00022553"/>
    </source>
</evidence>
<dbReference type="PANTHER" id="PTHR43304">
    <property type="entry name" value="PHYTOCHROME-LIKE PROTEIN CPH1"/>
    <property type="match status" value="1"/>
</dbReference>
<keyword evidence="5" id="KW-0418">Kinase</keyword>
<accession>A0A1M7YMC5</accession>
<evidence type="ECO:0000313" key="9">
    <source>
        <dbReference type="EMBL" id="SHO53779.1"/>
    </source>
</evidence>
<dbReference type="EC" id="2.7.13.3" evidence="2"/>
<dbReference type="InterPro" id="IPR052162">
    <property type="entry name" value="Sensor_kinase/Photoreceptor"/>
</dbReference>
<dbReference type="Proteomes" id="UP000184603">
    <property type="component" value="Unassembled WGS sequence"/>
</dbReference>
<dbReference type="InterPro" id="IPR000014">
    <property type="entry name" value="PAS"/>
</dbReference>
<evidence type="ECO:0000259" key="7">
    <source>
        <dbReference type="PROSITE" id="PS50112"/>
    </source>
</evidence>
<feature type="transmembrane region" description="Helical" evidence="6">
    <location>
        <begin position="85"/>
        <end position="105"/>
    </location>
</feature>
<keyword evidence="6" id="KW-1133">Transmembrane helix</keyword>
<dbReference type="Gene3D" id="3.30.450.20">
    <property type="entry name" value="PAS domain"/>
    <property type="match status" value="2"/>
</dbReference>
<dbReference type="PROSITE" id="PS50112">
    <property type="entry name" value="PAS"/>
    <property type="match status" value="1"/>
</dbReference>
<keyword evidence="4" id="KW-0808">Transferase</keyword>
<keyword evidence="6" id="KW-0472">Membrane</keyword>
<keyword evidence="3" id="KW-0597">Phosphoprotein</keyword>
<dbReference type="SUPFAM" id="SSF55785">
    <property type="entry name" value="PYP-like sensor domain (PAS domain)"/>
    <property type="match status" value="2"/>
</dbReference>
<dbReference type="GO" id="GO:0004673">
    <property type="term" value="F:protein histidine kinase activity"/>
    <property type="evidence" value="ECO:0007669"/>
    <property type="project" value="UniProtKB-EC"/>
</dbReference>
<evidence type="ECO:0000259" key="8">
    <source>
        <dbReference type="PROSITE" id="PS50113"/>
    </source>
</evidence>
<feature type="transmembrane region" description="Helical" evidence="6">
    <location>
        <begin position="12"/>
        <end position="28"/>
    </location>
</feature>
<feature type="transmembrane region" description="Helical" evidence="6">
    <location>
        <begin position="40"/>
        <end position="65"/>
    </location>
</feature>
<dbReference type="EMBL" id="FRFE01000077">
    <property type="protein sequence ID" value="SHO53779.1"/>
    <property type="molecule type" value="Genomic_DNA"/>
</dbReference>